<dbReference type="EMBL" id="AMFJ01000332">
    <property type="protein sequence ID" value="EKE28445.1"/>
    <property type="molecule type" value="Genomic_DNA"/>
</dbReference>
<sequence>MTFVHYIEYVTYSKFYYLRHKMPDLSIHLHYYQNTHKIRTYTRS</sequence>
<organism evidence="1">
    <name type="scientific">uncultured bacterium</name>
    <name type="common">gcode 4</name>
    <dbReference type="NCBI Taxonomy" id="1234023"/>
    <lineage>
        <taxon>Bacteria</taxon>
        <taxon>environmental samples</taxon>
    </lineage>
</organism>
<protein>
    <submittedName>
        <fullName evidence="1">Uncharacterized protein</fullName>
    </submittedName>
</protein>
<accession>K2GY96</accession>
<gene>
    <name evidence="1" type="ORF">ACD_3C00058G0011</name>
</gene>
<dbReference type="AlphaFoldDB" id="K2GY96"/>
<proteinExistence type="predicted"/>
<evidence type="ECO:0000313" key="1">
    <source>
        <dbReference type="EMBL" id="EKE28445.1"/>
    </source>
</evidence>
<comment type="caution">
    <text evidence="1">The sequence shown here is derived from an EMBL/GenBank/DDBJ whole genome shotgun (WGS) entry which is preliminary data.</text>
</comment>
<reference evidence="1" key="1">
    <citation type="journal article" date="2012" name="Science">
        <title>Fermentation, hydrogen, and sulfur metabolism in multiple uncultivated bacterial phyla.</title>
        <authorList>
            <person name="Wrighton K.C."/>
            <person name="Thomas B.C."/>
            <person name="Sharon I."/>
            <person name="Miller C.S."/>
            <person name="Castelle C.J."/>
            <person name="VerBerkmoes N.C."/>
            <person name="Wilkins M.J."/>
            <person name="Hettich R.L."/>
            <person name="Lipton M.S."/>
            <person name="Williams K.H."/>
            <person name="Long P.E."/>
            <person name="Banfield J.F."/>
        </authorList>
    </citation>
    <scope>NUCLEOTIDE SEQUENCE [LARGE SCALE GENOMIC DNA]</scope>
</reference>
<name>K2GY96_9BACT</name>